<dbReference type="Pfam" id="PF14716">
    <property type="entry name" value="HHH_8"/>
    <property type="match status" value="1"/>
</dbReference>
<dbReference type="InterPro" id="IPR010996">
    <property type="entry name" value="HHH_MUS81"/>
</dbReference>
<dbReference type="InterPro" id="IPR043519">
    <property type="entry name" value="NT_sf"/>
</dbReference>
<reference evidence="10 11" key="1">
    <citation type="submission" date="2024-04" db="EMBL/GenBank/DDBJ databases">
        <title>Phyllosticta paracitricarpa is synonymous to the EU quarantine fungus P. citricarpa based on phylogenomic analyses.</title>
        <authorList>
            <consortium name="Lawrence Berkeley National Laboratory"/>
            <person name="Van Ingen-Buijs V.A."/>
            <person name="Van Westerhoven A.C."/>
            <person name="Haridas S."/>
            <person name="Skiadas P."/>
            <person name="Martin F."/>
            <person name="Groenewald J.Z."/>
            <person name="Crous P.W."/>
            <person name="Seidl M.F."/>
        </authorList>
    </citation>
    <scope>NUCLEOTIDE SEQUENCE [LARGE SCALE GENOMIC DNA]</scope>
    <source>
        <strain evidence="10 11">CBS 122670</strain>
    </source>
</reference>
<feature type="region of interest" description="Disordered" evidence="8">
    <location>
        <begin position="291"/>
        <end position="310"/>
    </location>
</feature>
<dbReference type="Gene3D" id="3.30.460.10">
    <property type="entry name" value="Beta Polymerase, domain 2"/>
    <property type="match status" value="1"/>
</dbReference>
<accession>A0ABR1MQV0</accession>
<dbReference type="InterPro" id="IPR022312">
    <property type="entry name" value="DNA_pol_X"/>
</dbReference>
<proteinExistence type="predicted"/>
<evidence type="ECO:0000256" key="5">
    <source>
        <dbReference type="ARBA" id="ARBA00022932"/>
    </source>
</evidence>
<keyword evidence="6" id="KW-0234">DNA repair</keyword>
<feature type="compositionally biased region" description="Low complexity" evidence="8">
    <location>
        <begin position="1"/>
        <end position="16"/>
    </location>
</feature>
<gene>
    <name evidence="10" type="ORF">IWX46DRAFT_18961</name>
</gene>
<name>A0ABR1MQV0_9PEZI</name>
<dbReference type="SUPFAM" id="SSF81301">
    <property type="entry name" value="Nucleotidyltransferase"/>
    <property type="match status" value="1"/>
</dbReference>
<dbReference type="Gene3D" id="1.10.150.20">
    <property type="entry name" value="5' to 3' exonuclease, C-terminal subdomain"/>
    <property type="match status" value="1"/>
</dbReference>
<keyword evidence="3" id="KW-0548">Nucleotidyltransferase</keyword>
<feature type="compositionally biased region" description="Polar residues" evidence="8">
    <location>
        <begin position="264"/>
        <end position="283"/>
    </location>
</feature>
<evidence type="ECO:0000256" key="7">
    <source>
        <dbReference type="ARBA" id="ARBA00049244"/>
    </source>
</evidence>
<dbReference type="PANTHER" id="PTHR11276:SF29">
    <property type="entry name" value="DNA POLYMERASE TYPE-X FAMILY PROTEIN POL4"/>
    <property type="match status" value="1"/>
</dbReference>
<evidence type="ECO:0000313" key="11">
    <source>
        <dbReference type="Proteomes" id="UP001365128"/>
    </source>
</evidence>
<dbReference type="Gene3D" id="1.10.150.110">
    <property type="entry name" value="DNA polymerase beta, N-terminal domain-like"/>
    <property type="match status" value="1"/>
</dbReference>
<dbReference type="PANTHER" id="PTHR11276">
    <property type="entry name" value="DNA POLYMERASE TYPE-X FAMILY MEMBER"/>
    <property type="match status" value="1"/>
</dbReference>
<evidence type="ECO:0000256" key="2">
    <source>
        <dbReference type="ARBA" id="ARBA00022679"/>
    </source>
</evidence>
<evidence type="ECO:0000256" key="8">
    <source>
        <dbReference type="SAM" id="MobiDB-lite"/>
    </source>
</evidence>
<dbReference type="Proteomes" id="UP001365128">
    <property type="component" value="Unassembled WGS sequence"/>
</dbReference>
<dbReference type="EC" id="2.7.7.7" evidence="1"/>
<dbReference type="InterPro" id="IPR001357">
    <property type="entry name" value="BRCT_dom"/>
</dbReference>
<dbReference type="Pfam" id="PF14791">
    <property type="entry name" value="DNA_pol_B_thumb"/>
    <property type="match status" value="1"/>
</dbReference>
<dbReference type="CDD" id="cd00141">
    <property type="entry name" value="NT_POLXc"/>
    <property type="match status" value="1"/>
</dbReference>
<dbReference type="Pfam" id="PF14792">
    <property type="entry name" value="DNA_pol_B_palm"/>
    <property type="match status" value="1"/>
</dbReference>
<evidence type="ECO:0000256" key="3">
    <source>
        <dbReference type="ARBA" id="ARBA00022695"/>
    </source>
</evidence>
<dbReference type="InterPro" id="IPR002054">
    <property type="entry name" value="DNA-dir_DNA_pol_X"/>
</dbReference>
<feature type="region of interest" description="Disordered" evidence="8">
    <location>
        <begin position="88"/>
        <end position="161"/>
    </location>
</feature>
<dbReference type="Pfam" id="PF10391">
    <property type="entry name" value="DNA_pol_lambd_f"/>
    <property type="match status" value="1"/>
</dbReference>
<dbReference type="PRINTS" id="PR00869">
    <property type="entry name" value="DNAPOLX"/>
</dbReference>
<comment type="caution">
    <text evidence="10">The sequence shown here is derived from an EMBL/GenBank/DDBJ whole genome shotgun (WGS) entry which is preliminary data.</text>
</comment>
<feature type="domain" description="BRCT" evidence="9">
    <location>
        <begin position="170"/>
        <end position="195"/>
    </location>
</feature>
<dbReference type="InterPro" id="IPR028207">
    <property type="entry name" value="DNA_pol_B_palm_palm"/>
</dbReference>
<dbReference type="SMART" id="SM00483">
    <property type="entry name" value="POLXc"/>
    <property type="match status" value="1"/>
</dbReference>
<dbReference type="SUPFAM" id="SSF81585">
    <property type="entry name" value="PsbU/PolX domain-like"/>
    <property type="match status" value="1"/>
</dbReference>
<evidence type="ECO:0000313" key="10">
    <source>
        <dbReference type="EMBL" id="KAK7556795.1"/>
    </source>
</evidence>
<feature type="compositionally biased region" description="Low complexity" evidence="8">
    <location>
        <begin position="137"/>
        <end position="150"/>
    </location>
</feature>
<organism evidence="10 11">
    <name type="scientific">Phyllosticta citricarpa</name>
    <dbReference type="NCBI Taxonomy" id="55181"/>
    <lineage>
        <taxon>Eukaryota</taxon>
        <taxon>Fungi</taxon>
        <taxon>Dikarya</taxon>
        <taxon>Ascomycota</taxon>
        <taxon>Pezizomycotina</taxon>
        <taxon>Dothideomycetes</taxon>
        <taxon>Dothideomycetes incertae sedis</taxon>
        <taxon>Botryosphaeriales</taxon>
        <taxon>Phyllostictaceae</taxon>
        <taxon>Phyllosticta</taxon>
    </lineage>
</organism>
<comment type="catalytic activity">
    <reaction evidence="7">
        <text>DNA(n) + a 2'-deoxyribonucleoside 5'-triphosphate = DNA(n+1) + diphosphate</text>
        <dbReference type="Rhea" id="RHEA:22508"/>
        <dbReference type="Rhea" id="RHEA-COMP:17339"/>
        <dbReference type="Rhea" id="RHEA-COMP:17340"/>
        <dbReference type="ChEBI" id="CHEBI:33019"/>
        <dbReference type="ChEBI" id="CHEBI:61560"/>
        <dbReference type="ChEBI" id="CHEBI:173112"/>
        <dbReference type="EC" id="2.7.7.7"/>
    </reaction>
</comment>
<keyword evidence="11" id="KW-1185">Reference proteome</keyword>
<keyword evidence="2" id="KW-0808">Transferase</keyword>
<dbReference type="InterPro" id="IPR018944">
    <property type="entry name" value="DNA_pol_lambd_fingers_domain"/>
</dbReference>
<evidence type="ECO:0000256" key="6">
    <source>
        <dbReference type="ARBA" id="ARBA00023204"/>
    </source>
</evidence>
<evidence type="ECO:0000256" key="1">
    <source>
        <dbReference type="ARBA" id="ARBA00012417"/>
    </source>
</evidence>
<feature type="region of interest" description="Disordered" evidence="8">
    <location>
        <begin position="221"/>
        <end position="284"/>
    </location>
</feature>
<keyword evidence="5" id="KW-0239">DNA-directed DNA polymerase</keyword>
<evidence type="ECO:0000259" key="9">
    <source>
        <dbReference type="PROSITE" id="PS50172"/>
    </source>
</evidence>
<feature type="region of interest" description="Disordered" evidence="8">
    <location>
        <begin position="1"/>
        <end position="21"/>
    </location>
</feature>
<dbReference type="InterPro" id="IPR002008">
    <property type="entry name" value="DNA_pol_X_beta-like"/>
</dbReference>
<dbReference type="SUPFAM" id="SSF47802">
    <property type="entry name" value="DNA polymerase beta, N-terminal domain-like"/>
    <property type="match status" value="1"/>
</dbReference>
<dbReference type="PRINTS" id="PR00870">
    <property type="entry name" value="DNAPOLXBETA"/>
</dbReference>
<dbReference type="InterPro" id="IPR027421">
    <property type="entry name" value="DNA_pol_lamdba_lyase_dom_sf"/>
</dbReference>
<dbReference type="EMBL" id="JBBPDW010000001">
    <property type="protein sequence ID" value="KAK7556795.1"/>
    <property type="molecule type" value="Genomic_DNA"/>
</dbReference>
<protein>
    <recommendedName>
        <fullName evidence="1">DNA-directed DNA polymerase</fullName>
        <ecNumber evidence="1">2.7.7.7</ecNumber>
    </recommendedName>
</protein>
<keyword evidence="4" id="KW-0227">DNA damage</keyword>
<sequence length="704" mass="77477">MASSPLSSSPTLTSSLQRPQSQLDLSSLPPIFVLPTHLTVDDLHELEDKLAKHGARMTYDIREAKIVIGKVGTKRRAQLELRSRKLFTREATPANNESSILDPEPRGPPQKRRKIEDHSNRGDSSTEDEAEAPPTRPSRSAGSGRSSPSALVPSSAGNGASAELFDSNRIKVIKMDWIDNSSRTGKLLPMKDYLVYEGKPTEPPSATLPFQAPHASKAPIVIPASPSSRSSNQTAKTGQSILDRAKADASSETSPKQRRAGFKGSSSTHFSNRSFASSSQPATWKSRLLHKTTSENEGSSSNDGKDLPPLPAWVKQRKKYACERATPADPPNATFVNQLKQIRLARALTGDEIGVRAYSTSIAALAAYPYKLRSASEVTRLPGCDGKIVGLWKEWRDSHEEEGERALAAVRDAESDPEMKVLRLFHGIWGVGATTARNFLLDRGWCEIDDVVEHGWSTLSRVQQIGVKYYNEFQEPVPHSEVESIAATIRTHAMRLRGDGVEIALVGGYRRGKTDPGDVDVIVSHRQLECTQDLVTNLVESLEEEGWITHTLLLSTANSTRGQATLPFINTGSAAGGFDSLDKALVVWQDPQWDTREADLAANPKAKNPNPHRRVDIIVSPWRTMGCAVLGWTGDTTFERDLRRYVKNEKGWKFDSSGVRDRLTGQVVLLEGPDGIEGSWVDAEKKVFDALGLEWREPWERCTG</sequence>
<dbReference type="InterPro" id="IPR037160">
    <property type="entry name" value="DNA_Pol_thumb_sf"/>
</dbReference>
<evidence type="ECO:0000256" key="4">
    <source>
        <dbReference type="ARBA" id="ARBA00022763"/>
    </source>
</evidence>
<dbReference type="PROSITE" id="PS50172">
    <property type="entry name" value="BRCT"/>
    <property type="match status" value="1"/>
</dbReference>
<dbReference type="InterPro" id="IPR029398">
    <property type="entry name" value="PolB_thumb"/>
</dbReference>
<feature type="compositionally biased region" description="Polar residues" evidence="8">
    <location>
        <begin position="225"/>
        <end position="240"/>
    </location>
</feature>
<dbReference type="Gene3D" id="3.30.210.10">
    <property type="entry name" value="DNA polymerase, thumb domain"/>
    <property type="match status" value="1"/>
</dbReference>